<organism evidence="3 4">
    <name type="scientific">Pontibacter populi</name>
    <dbReference type="NCBI Taxonomy" id="890055"/>
    <lineage>
        <taxon>Bacteria</taxon>
        <taxon>Pseudomonadati</taxon>
        <taxon>Bacteroidota</taxon>
        <taxon>Cytophagia</taxon>
        <taxon>Cytophagales</taxon>
        <taxon>Hymenobacteraceae</taxon>
        <taxon>Pontibacter</taxon>
    </lineage>
</organism>
<evidence type="ECO:0000256" key="1">
    <source>
        <dbReference type="SAM" id="MobiDB-lite"/>
    </source>
</evidence>
<protein>
    <submittedName>
        <fullName evidence="3">DUF305 domain-containing protein</fullName>
    </submittedName>
</protein>
<gene>
    <name evidence="3" type="ORF">KYK27_01390</name>
</gene>
<evidence type="ECO:0000313" key="3">
    <source>
        <dbReference type="EMBL" id="MBW3363678.1"/>
    </source>
</evidence>
<dbReference type="Proteomes" id="UP000774935">
    <property type="component" value="Unassembled WGS sequence"/>
</dbReference>
<evidence type="ECO:0000259" key="2">
    <source>
        <dbReference type="Pfam" id="PF03713"/>
    </source>
</evidence>
<name>A0ABS6X850_9BACT</name>
<accession>A0ABS6X850</accession>
<dbReference type="InterPro" id="IPR012347">
    <property type="entry name" value="Ferritin-like"/>
</dbReference>
<feature type="domain" description="DUF305" evidence="2">
    <location>
        <begin position="1"/>
        <end position="46"/>
    </location>
</feature>
<dbReference type="Pfam" id="PF03713">
    <property type="entry name" value="DUF305"/>
    <property type="match status" value="1"/>
</dbReference>
<reference evidence="3 4" key="1">
    <citation type="submission" date="2021-07" db="EMBL/GenBank/DDBJ databases">
        <authorList>
            <person name="Kim M.K."/>
        </authorList>
    </citation>
    <scope>NUCLEOTIDE SEQUENCE [LARGE SCALE GENOMIC DNA]</scope>
    <source>
        <strain evidence="3 4">HLY7-15</strain>
    </source>
</reference>
<sequence>MESMIPHHSPATMVNRQPNLTDPEVKELARQIIESQEKEIAQMKRYCSE</sequence>
<keyword evidence="4" id="KW-1185">Reference proteome</keyword>
<comment type="caution">
    <text evidence="3">The sequence shown here is derived from an EMBL/GenBank/DDBJ whole genome shotgun (WGS) entry which is preliminary data.</text>
</comment>
<evidence type="ECO:0000313" key="4">
    <source>
        <dbReference type="Proteomes" id="UP000774935"/>
    </source>
</evidence>
<dbReference type="RefSeq" id="WP_199108280.1">
    <property type="nucleotide sequence ID" value="NZ_JAHWXQ010000001.1"/>
</dbReference>
<dbReference type="Gene3D" id="1.20.1260.10">
    <property type="match status" value="1"/>
</dbReference>
<dbReference type="EMBL" id="JAHWXQ010000001">
    <property type="protein sequence ID" value="MBW3363678.1"/>
    <property type="molecule type" value="Genomic_DNA"/>
</dbReference>
<proteinExistence type="predicted"/>
<dbReference type="InterPro" id="IPR005183">
    <property type="entry name" value="DUF305_CopM-like"/>
</dbReference>
<feature type="region of interest" description="Disordered" evidence="1">
    <location>
        <begin position="1"/>
        <end position="20"/>
    </location>
</feature>